<evidence type="ECO:0000313" key="5">
    <source>
        <dbReference type="Proteomes" id="UP001271007"/>
    </source>
</evidence>
<feature type="compositionally biased region" description="Basic and acidic residues" evidence="2">
    <location>
        <begin position="784"/>
        <end position="793"/>
    </location>
</feature>
<dbReference type="PANTHER" id="PTHR11188">
    <property type="entry name" value="ARRESTIN DOMAIN CONTAINING PROTEIN"/>
    <property type="match status" value="1"/>
</dbReference>
<feature type="compositionally biased region" description="Polar residues" evidence="2">
    <location>
        <begin position="248"/>
        <end position="257"/>
    </location>
</feature>
<name>A0AAJ0DBZ6_9PEZI</name>
<feature type="domain" description="Arrestin C-terminal-like" evidence="3">
    <location>
        <begin position="309"/>
        <end position="473"/>
    </location>
</feature>
<dbReference type="SMART" id="SM01017">
    <property type="entry name" value="Arrestin_C"/>
    <property type="match status" value="1"/>
</dbReference>
<proteinExistence type="inferred from homology"/>
<dbReference type="GO" id="GO:0030674">
    <property type="term" value="F:protein-macromolecule adaptor activity"/>
    <property type="evidence" value="ECO:0007669"/>
    <property type="project" value="TreeGrafter"/>
</dbReference>
<feature type="compositionally biased region" description="Low complexity" evidence="2">
    <location>
        <begin position="541"/>
        <end position="554"/>
    </location>
</feature>
<feature type="compositionally biased region" description="Polar residues" evidence="2">
    <location>
        <begin position="300"/>
        <end position="313"/>
    </location>
</feature>
<feature type="region of interest" description="Disordered" evidence="2">
    <location>
        <begin position="539"/>
        <end position="567"/>
    </location>
</feature>
<dbReference type="AlphaFoldDB" id="A0AAJ0DBZ6"/>
<dbReference type="InterPro" id="IPR050357">
    <property type="entry name" value="Arrestin_domain-protein"/>
</dbReference>
<comment type="similarity">
    <text evidence="1">Belongs to the arrestin family. PalF/RIM8 subfamily.</text>
</comment>
<dbReference type="Gene3D" id="2.60.40.640">
    <property type="match status" value="1"/>
</dbReference>
<keyword evidence="5" id="KW-1185">Reference proteome</keyword>
<sequence>MTSTPDRSNAAQSTPSPGRRLFNRITSPFGNKARNIPEFEIRADDPHKQYGPGEILPGNVRLRVTKPTRVTHIVARLHGYVQVFKNPGSPGESYRANPAYLTTHRGSKSGEYFGNGFASLFEDEVVLCGDGRLADGTYQFNFELEFPDRDLPSSIEFERGTICYMITAMMTRPTTMSPVMTCESKVHFLERVDIATLDPPRPLTTILTPVARRLRPKTQARKLVDPSEKRNRISDSCVNGSDAHRNSEASSVPTSSMDTDDPISPSELSSHSGEGSQGLGTQYELQSQMSPTVSDAMGSKANTSKTSLPSKSITARVESQAGGCLRGDNIPIKIDVNHTKQVKSMHGVIVTLYRLARVDMRPSIPLGPTEKGKDAKFEEYYPKSMTGLGGLSLSGAGSSHVFRKDLSQSMAPLFVDPRTLTAEIHTKVRVPEEAFPTISTVPGHMISFRYYVEVVVDIQGRLSGQDRTFSSLPGQAGLFNNNLSMETADMERSAFTPFGSTIVDTASMRRDKGVVASSFEVIIGTKDSERKGKRKMIEAVATPEEQPAEQQQTQGSPIARDQTQQAESGYDWYDTAGYNDPRYYEQFYWYYQQHGQPMPEPPWPGHQQNSYDVPPPLPMPQLEDESQMSEKERIRQAETRLLPSQPPGMEIQRDGGAYASSAPTAPYLPAENRGDLAPPPAWHAGQSSQPPPSPFGPHNGALSSEEQQRTHRLPSVPAYEPPAAGSSAHAAASASDGKQEMHRRQLEASASAPPMNDDEHEGPSAVPDHAPSAPTFDQAEGGDEAIHDSHGDAPGESSLPRYER</sequence>
<dbReference type="Proteomes" id="UP001271007">
    <property type="component" value="Unassembled WGS sequence"/>
</dbReference>
<dbReference type="GO" id="GO:0031625">
    <property type="term" value="F:ubiquitin protein ligase binding"/>
    <property type="evidence" value="ECO:0007669"/>
    <property type="project" value="TreeGrafter"/>
</dbReference>
<evidence type="ECO:0000256" key="2">
    <source>
        <dbReference type="SAM" id="MobiDB-lite"/>
    </source>
</evidence>
<feature type="compositionally biased region" description="Polar residues" evidence="2">
    <location>
        <begin position="266"/>
        <end position="293"/>
    </location>
</feature>
<evidence type="ECO:0000313" key="4">
    <source>
        <dbReference type="EMBL" id="KAK3047204.1"/>
    </source>
</evidence>
<accession>A0AAJ0DBZ6</accession>
<evidence type="ECO:0000256" key="1">
    <source>
        <dbReference type="ARBA" id="ARBA00037950"/>
    </source>
</evidence>
<feature type="region of interest" description="Disordered" evidence="2">
    <location>
        <begin position="599"/>
        <end position="804"/>
    </location>
</feature>
<dbReference type="InterPro" id="IPR014752">
    <property type="entry name" value="Arrestin-like_C"/>
</dbReference>
<dbReference type="EMBL" id="JAWDJX010000066">
    <property type="protein sequence ID" value="KAK3047204.1"/>
    <property type="molecule type" value="Genomic_DNA"/>
</dbReference>
<gene>
    <name evidence="4" type="primary">RIM8</name>
    <name evidence="4" type="ORF">LTR09_011406</name>
</gene>
<dbReference type="InterPro" id="IPR011022">
    <property type="entry name" value="Arrestin_C-like"/>
</dbReference>
<dbReference type="SUPFAM" id="SSF81296">
    <property type="entry name" value="E set domains"/>
    <property type="match status" value="1"/>
</dbReference>
<dbReference type="Pfam" id="PF00339">
    <property type="entry name" value="Arrestin_N"/>
    <property type="match status" value="1"/>
</dbReference>
<dbReference type="InterPro" id="IPR014756">
    <property type="entry name" value="Ig_E-set"/>
</dbReference>
<feature type="compositionally biased region" description="Polar residues" evidence="2">
    <location>
        <begin position="1"/>
        <end position="16"/>
    </location>
</feature>
<feature type="compositionally biased region" description="Low complexity" evidence="2">
    <location>
        <begin position="723"/>
        <end position="735"/>
    </location>
</feature>
<comment type="caution">
    <text evidence="4">The sequence shown here is derived from an EMBL/GenBank/DDBJ whole genome shotgun (WGS) entry which is preliminary data.</text>
</comment>
<reference evidence="4" key="1">
    <citation type="submission" date="2023-04" db="EMBL/GenBank/DDBJ databases">
        <title>Black Yeasts Isolated from many extreme environments.</title>
        <authorList>
            <person name="Coleine C."/>
            <person name="Stajich J.E."/>
            <person name="Selbmann L."/>
        </authorList>
    </citation>
    <scope>NUCLEOTIDE SEQUENCE</scope>
    <source>
        <strain evidence="4">CCFEE 5312</strain>
    </source>
</reference>
<evidence type="ECO:0000259" key="3">
    <source>
        <dbReference type="SMART" id="SM01017"/>
    </source>
</evidence>
<dbReference type="GO" id="GO:0005829">
    <property type="term" value="C:cytosol"/>
    <property type="evidence" value="ECO:0007669"/>
    <property type="project" value="TreeGrafter"/>
</dbReference>
<dbReference type="PANTHER" id="PTHR11188:SF161">
    <property type="entry name" value="PH-RESPONSE REGULATOR PROTEIN PALF_RIM8"/>
    <property type="match status" value="1"/>
</dbReference>
<organism evidence="4 5">
    <name type="scientific">Extremus antarcticus</name>
    <dbReference type="NCBI Taxonomy" id="702011"/>
    <lineage>
        <taxon>Eukaryota</taxon>
        <taxon>Fungi</taxon>
        <taxon>Dikarya</taxon>
        <taxon>Ascomycota</taxon>
        <taxon>Pezizomycotina</taxon>
        <taxon>Dothideomycetes</taxon>
        <taxon>Dothideomycetidae</taxon>
        <taxon>Mycosphaerellales</taxon>
        <taxon>Extremaceae</taxon>
        <taxon>Extremus</taxon>
    </lineage>
</organism>
<dbReference type="InterPro" id="IPR011021">
    <property type="entry name" value="Arrestin-like_N"/>
</dbReference>
<feature type="region of interest" description="Disordered" evidence="2">
    <location>
        <begin position="217"/>
        <end position="314"/>
    </location>
</feature>
<feature type="compositionally biased region" description="Basic and acidic residues" evidence="2">
    <location>
        <begin position="737"/>
        <end position="746"/>
    </location>
</feature>
<feature type="region of interest" description="Disordered" evidence="2">
    <location>
        <begin position="1"/>
        <end position="25"/>
    </location>
</feature>
<protein>
    <submittedName>
        <fullName evidence="4">Ph-response sensor protein</fullName>
    </submittedName>
</protein>
<feature type="compositionally biased region" description="Basic and acidic residues" evidence="2">
    <location>
        <begin position="222"/>
        <end position="233"/>
    </location>
</feature>
<dbReference type="GO" id="GO:0070086">
    <property type="term" value="P:ubiquitin-dependent endocytosis"/>
    <property type="evidence" value="ECO:0007669"/>
    <property type="project" value="TreeGrafter"/>
</dbReference>
<feature type="compositionally biased region" description="Basic and acidic residues" evidence="2">
    <location>
        <begin position="628"/>
        <end position="638"/>
    </location>
</feature>
<dbReference type="GO" id="GO:0005886">
    <property type="term" value="C:plasma membrane"/>
    <property type="evidence" value="ECO:0007669"/>
    <property type="project" value="TreeGrafter"/>
</dbReference>